<comment type="caution">
    <text evidence="5">The sequence shown here is derived from an EMBL/GenBank/DDBJ whole genome shotgun (WGS) entry which is preliminary data.</text>
</comment>
<gene>
    <name evidence="5" type="ORF">SAE02_72270</name>
</gene>
<comment type="similarity">
    <text evidence="1">Belongs to the thioesterase PaaI family.</text>
</comment>
<dbReference type="InterPro" id="IPR003736">
    <property type="entry name" value="PAAI_dom"/>
</dbReference>
<accession>A0A512E2X5</accession>
<name>A0A512E2X5_9PROT</name>
<dbReference type="InterPro" id="IPR006683">
    <property type="entry name" value="Thioestr_dom"/>
</dbReference>
<dbReference type="Gene3D" id="3.10.129.10">
    <property type="entry name" value="Hotdog Thioesterase"/>
    <property type="match status" value="1"/>
</dbReference>
<evidence type="ECO:0000259" key="4">
    <source>
        <dbReference type="Pfam" id="PF03061"/>
    </source>
</evidence>
<dbReference type="GO" id="GO:0047617">
    <property type="term" value="F:fatty acyl-CoA hydrolase activity"/>
    <property type="evidence" value="ECO:0007669"/>
    <property type="project" value="InterPro"/>
</dbReference>
<dbReference type="PANTHER" id="PTHR21660:SF1">
    <property type="entry name" value="ACYL-COENZYME A THIOESTERASE 13"/>
    <property type="match status" value="1"/>
</dbReference>
<dbReference type="InterPro" id="IPR039298">
    <property type="entry name" value="ACOT13"/>
</dbReference>
<dbReference type="PANTHER" id="PTHR21660">
    <property type="entry name" value="THIOESTERASE SUPERFAMILY MEMBER-RELATED"/>
    <property type="match status" value="1"/>
</dbReference>
<dbReference type="AlphaFoldDB" id="A0A512E2X5"/>
<sequence>MSNSPSSLHPEDEPFTDPLLASEDPSGFQRTMRYRLAEWEPDRAVLAMEILPRHLNRAGVVHGGVLATLLDTVGGFAGTYCTVPGNKRGAVTLSLTTTFLSQASSGTLRAVGKRRGGGRKIFMVTCEVFDDQDKLVAIGEGTYRYRSGGEDPSGVPVIR</sequence>
<keyword evidence="2" id="KW-0378">Hydrolase</keyword>
<dbReference type="OrthoDB" id="3477511at2"/>
<dbReference type="InterPro" id="IPR029069">
    <property type="entry name" value="HotDog_dom_sf"/>
</dbReference>
<dbReference type="Pfam" id="PF03061">
    <property type="entry name" value="4HBT"/>
    <property type="match status" value="1"/>
</dbReference>
<evidence type="ECO:0000256" key="1">
    <source>
        <dbReference type="ARBA" id="ARBA00008324"/>
    </source>
</evidence>
<dbReference type="SUPFAM" id="SSF54637">
    <property type="entry name" value="Thioesterase/thiol ester dehydrase-isomerase"/>
    <property type="match status" value="1"/>
</dbReference>
<dbReference type="EMBL" id="BJYZ01000061">
    <property type="protein sequence ID" value="GEO43079.1"/>
    <property type="molecule type" value="Genomic_DNA"/>
</dbReference>
<evidence type="ECO:0000256" key="2">
    <source>
        <dbReference type="ARBA" id="ARBA00022801"/>
    </source>
</evidence>
<proteinExistence type="inferred from homology"/>
<dbReference type="Proteomes" id="UP000321523">
    <property type="component" value="Unassembled WGS sequence"/>
</dbReference>
<organism evidence="5 6">
    <name type="scientific">Skermanella aerolata</name>
    <dbReference type="NCBI Taxonomy" id="393310"/>
    <lineage>
        <taxon>Bacteria</taxon>
        <taxon>Pseudomonadati</taxon>
        <taxon>Pseudomonadota</taxon>
        <taxon>Alphaproteobacteria</taxon>
        <taxon>Rhodospirillales</taxon>
        <taxon>Azospirillaceae</taxon>
        <taxon>Skermanella</taxon>
    </lineage>
</organism>
<evidence type="ECO:0000313" key="6">
    <source>
        <dbReference type="Proteomes" id="UP000321523"/>
    </source>
</evidence>
<dbReference type="CDD" id="cd03443">
    <property type="entry name" value="PaaI_thioesterase"/>
    <property type="match status" value="1"/>
</dbReference>
<feature type="region of interest" description="Disordered" evidence="3">
    <location>
        <begin position="1"/>
        <end position="24"/>
    </location>
</feature>
<reference evidence="5 6" key="1">
    <citation type="submission" date="2019-07" db="EMBL/GenBank/DDBJ databases">
        <title>Whole genome shotgun sequence of Skermanella aerolata NBRC 106429.</title>
        <authorList>
            <person name="Hosoyama A."/>
            <person name="Uohara A."/>
            <person name="Ohji S."/>
            <person name="Ichikawa N."/>
        </authorList>
    </citation>
    <scope>NUCLEOTIDE SEQUENCE [LARGE SCALE GENOMIC DNA]</scope>
    <source>
        <strain evidence="5 6">NBRC 106429</strain>
    </source>
</reference>
<protein>
    <recommendedName>
        <fullName evidence="4">Thioesterase domain-containing protein</fullName>
    </recommendedName>
</protein>
<evidence type="ECO:0000313" key="5">
    <source>
        <dbReference type="EMBL" id="GEO43079.1"/>
    </source>
</evidence>
<dbReference type="NCBIfam" id="TIGR00369">
    <property type="entry name" value="unchar_dom_1"/>
    <property type="match status" value="1"/>
</dbReference>
<feature type="domain" description="Thioesterase" evidence="4">
    <location>
        <begin position="59"/>
        <end position="137"/>
    </location>
</feature>
<dbReference type="RefSeq" id="WP_084720896.1">
    <property type="nucleotide sequence ID" value="NZ_BJYZ01000061.1"/>
</dbReference>
<keyword evidence="6" id="KW-1185">Reference proteome</keyword>
<evidence type="ECO:0000256" key="3">
    <source>
        <dbReference type="SAM" id="MobiDB-lite"/>
    </source>
</evidence>